<dbReference type="GO" id="GO:0000976">
    <property type="term" value="F:transcription cis-regulatory region binding"/>
    <property type="evidence" value="ECO:0007669"/>
    <property type="project" value="TreeGrafter"/>
</dbReference>
<name>A0A1N7LKC4_9FLAO</name>
<dbReference type="OrthoDB" id="9768806at2"/>
<keyword evidence="3" id="KW-0804">Transcription</keyword>
<dbReference type="PANTHER" id="PTHR30146:SF109">
    <property type="entry name" value="HTH-TYPE TRANSCRIPTIONAL REGULATOR GALS"/>
    <property type="match status" value="1"/>
</dbReference>
<evidence type="ECO:0000256" key="3">
    <source>
        <dbReference type="ARBA" id="ARBA00023163"/>
    </source>
</evidence>
<dbReference type="RefSeq" id="WP_076386805.1">
    <property type="nucleotide sequence ID" value="NZ_FTOI01000005.1"/>
</dbReference>
<dbReference type="AlphaFoldDB" id="A0A1N7LKC4"/>
<dbReference type="CDD" id="cd06267">
    <property type="entry name" value="PBP1_LacI_sugar_binding-like"/>
    <property type="match status" value="1"/>
</dbReference>
<dbReference type="Pfam" id="PF13407">
    <property type="entry name" value="Peripla_BP_4"/>
    <property type="match status" value="1"/>
</dbReference>
<dbReference type="CDD" id="cd01392">
    <property type="entry name" value="HTH_LacI"/>
    <property type="match status" value="1"/>
</dbReference>
<evidence type="ECO:0000313" key="6">
    <source>
        <dbReference type="Proteomes" id="UP000185839"/>
    </source>
</evidence>
<dbReference type="Pfam" id="PF00356">
    <property type="entry name" value="LacI"/>
    <property type="match status" value="1"/>
</dbReference>
<dbReference type="PROSITE" id="PS50932">
    <property type="entry name" value="HTH_LACI_2"/>
    <property type="match status" value="1"/>
</dbReference>
<sequence length="320" mass="35851">MKRTTIKDLAKMLQVSTSTVSRALSNHPDISDSVKVRVREVAELLNYHPSDFAINFRRNSTKVIGLIVPKISMFFIPAILDGISTKLKKEGYNFFILSSEESVAIEGENILTCSNSRVDGILISLCAETENLDHFKIAQDLEVPIVVFDKSIDQNDYDEVVFNNEESAEKCALRLIDMDCKNILAVFGSANLSITEKRKAGFMKIMTENKSTNCHSIFADSSDQARELVENLLKTEKYDAIFAMSDEVLAGIHIALMNSKSDLNLIKVVAISEGILPKYLNSNYEFEKNDGLKMGLKAAEILVQKIQNKEKATDSNRYFI</sequence>
<dbReference type="InterPro" id="IPR000843">
    <property type="entry name" value="HTH_LacI"/>
</dbReference>
<keyword evidence="2" id="KW-0238">DNA-binding</keyword>
<evidence type="ECO:0000256" key="2">
    <source>
        <dbReference type="ARBA" id="ARBA00023125"/>
    </source>
</evidence>
<keyword evidence="1" id="KW-0805">Transcription regulation</keyword>
<reference evidence="6" key="1">
    <citation type="submission" date="2017-01" db="EMBL/GenBank/DDBJ databases">
        <authorList>
            <person name="Varghese N."/>
            <person name="Submissions S."/>
        </authorList>
    </citation>
    <scope>NUCLEOTIDE SEQUENCE [LARGE SCALE GENOMIC DNA]</scope>
    <source>
        <strain evidence="6">DSM 23145</strain>
    </source>
</reference>
<protein>
    <submittedName>
        <fullName evidence="5">Transcriptional regulator, LacI family</fullName>
    </submittedName>
</protein>
<dbReference type="Proteomes" id="UP000185839">
    <property type="component" value="Unassembled WGS sequence"/>
</dbReference>
<dbReference type="GO" id="GO:0003700">
    <property type="term" value="F:DNA-binding transcription factor activity"/>
    <property type="evidence" value="ECO:0007669"/>
    <property type="project" value="TreeGrafter"/>
</dbReference>
<evidence type="ECO:0000313" key="5">
    <source>
        <dbReference type="EMBL" id="SIS74288.1"/>
    </source>
</evidence>
<dbReference type="InterPro" id="IPR025997">
    <property type="entry name" value="SBP_2_dom"/>
</dbReference>
<dbReference type="EMBL" id="FTOI01000005">
    <property type="protein sequence ID" value="SIS74288.1"/>
    <property type="molecule type" value="Genomic_DNA"/>
</dbReference>
<evidence type="ECO:0000259" key="4">
    <source>
        <dbReference type="PROSITE" id="PS50932"/>
    </source>
</evidence>
<evidence type="ECO:0000256" key="1">
    <source>
        <dbReference type="ARBA" id="ARBA00023015"/>
    </source>
</evidence>
<dbReference type="STRING" id="713588.SAMN05421789_105177"/>
<proteinExistence type="predicted"/>
<dbReference type="SUPFAM" id="SSF47413">
    <property type="entry name" value="lambda repressor-like DNA-binding domains"/>
    <property type="match status" value="1"/>
</dbReference>
<keyword evidence="6" id="KW-1185">Reference proteome</keyword>
<feature type="domain" description="HTH lacI-type" evidence="4">
    <location>
        <begin position="4"/>
        <end position="58"/>
    </location>
</feature>
<dbReference type="InterPro" id="IPR028082">
    <property type="entry name" value="Peripla_BP_I"/>
</dbReference>
<dbReference type="Gene3D" id="3.40.50.2300">
    <property type="match status" value="2"/>
</dbReference>
<organism evidence="5 6">
    <name type="scientific">Kaistella chaponensis</name>
    <dbReference type="NCBI Taxonomy" id="713588"/>
    <lineage>
        <taxon>Bacteria</taxon>
        <taxon>Pseudomonadati</taxon>
        <taxon>Bacteroidota</taxon>
        <taxon>Flavobacteriia</taxon>
        <taxon>Flavobacteriales</taxon>
        <taxon>Weeksellaceae</taxon>
        <taxon>Chryseobacterium group</taxon>
        <taxon>Kaistella</taxon>
    </lineage>
</organism>
<dbReference type="Gene3D" id="1.10.260.40">
    <property type="entry name" value="lambda repressor-like DNA-binding domains"/>
    <property type="match status" value="1"/>
</dbReference>
<dbReference type="SMART" id="SM00354">
    <property type="entry name" value="HTH_LACI"/>
    <property type="match status" value="1"/>
</dbReference>
<dbReference type="SUPFAM" id="SSF53822">
    <property type="entry name" value="Periplasmic binding protein-like I"/>
    <property type="match status" value="1"/>
</dbReference>
<gene>
    <name evidence="5" type="ORF">SAMN05421789_105177</name>
</gene>
<accession>A0A1N7LKC4</accession>
<dbReference type="InterPro" id="IPR010982">
    <property type="entry name" value="Lambda_DNA-bd_dom_sf"/>
</dbReference>
<dbReference type="PANTHER" id="PTHR30146">
    <property type="entry name" value="LACI-RELATED TRANSCRIPTIONAL REPRESSOR"/>
    <property type="match status" value="1"/>
</dbReference>